<sequence>MTAQLAQAPVAAPLAAKATVAAPARNFGIDCLRGCAILLVVVHHLALPFRAPLRPSLLGAWLPRRLLDAVSFNGYEAVFIFFVISGCLITTRILDRHGALERVDLARFYRARARRIVPLLLATLAALSGLAWFGVKGFAPDGARQSLSGLLGSALSFTFNWYEGRTGWAPAGWDVLWSLSIEEVFYLGFPLLCLWLPRRLLIGALVLLAASLVPLRDLVPSADEVWWEKAYLPGMSAIAWGVLTALLARRWRPSARDARALTLFGVFCILLVLGWGDLAHRYLHKSGLYCLCFGASLVLLGAPARPTVARRGLGWLARAGALSYELYLSHMFIVLAAVALYRAAFGTLQTWTFAIYLPVLAICYGLAVLLQRATARF</sequence>
<evidence type="ECO:0000313" key="3">
    <source>
        <dbReference type="EMBL" id="MCS0660070.1"/>
    </source>
</evidence>
<keyword evidence="3" id="KW-0012">Acyltransferase</keyword>
<evidence type="ECO:0000259" key="2">
    <source>
        <dbReference type="Pfam" id="PF01757"/>
    </source>
</evidence>
<evidence type="ECO:0000256" key="1">
    <source>
        <dbReference type="SAM" id="Phobius"/>
    </source>
</evidence>
<dbReference type="RefSeq" id="WP_258813262.1">
    <property type="nucleotide sequence ID" value="NZ_JANUGU010000007.1"/>
</dbReference>
<protein>
    <submittedName>
        <fullName evidence="3">Acyltransferase</fullName>
    </submittedName>
</protein>
<accession>A0ABT2D210</accession>
<feature type="transmembrane region" description="Helical" evidence="1">
    <location>
        <begin position="230"/>
        <end position="248"/>
    </location>
</feature>
<organism evidence="3 4">
    <name type="scientific">Massilia terrae</name>
    <dbReference type="NCBI Taxonomy" id="1811224"/>
    <lineage>
        <taxon>Bacteria</taxon>
        <taxon>Pseudomonadati</taxon>
        <taxon>Pseudomonadota</taxon>
        <taxon>Betaproteobacteria</taxon>
        <taxon>Burkholderiales</taxon>
        <taxon>Oxalobacteraceae</taxon>
        <taxon>Telluria group</taxon>
        <taxon>Massilia</taxon>
    </lineage>
</organism>
<feature type="transmembrane region" description="Helical" evidence="1">
    <location>
        <begin position="184"/>
        <end position="210"/>
    </location>
</feature>
<gene>
    <name evidence="3" type="ORF">NX778_18520</name>
</gene>
<feature type="transmembrane region" description="Helical" evidence="1">
    <location>
        <begin position="351"/>
        <end position="370"/>
    </location>
</feature>
<keyword evidence="3" id="KW-0808">Transferase</keyword>
<dbReference type="PANTHER" id="PTHR23028:SF53">
    <property type="entry name" value="ACYL_TRANSF_3 DOMAIN-CONTAINING PROTEIN"/>
    <property type="match status" value="1"/>
</dbReference>
<name>A0ABT2D210_9BURK</name>
<evidence type="ECO:0000313" key="4">
    <source>
        <dbReference type="Proteomes" id="UP001204621"/>
    </source>
</evidence>
<keyword evidence="4" id="KW-1185">Reference proteome</keyword>
<keyword evidence="1" id="KW-0812">Transmembrane</keyword>
<feature type="transmembrane region" description="Helical" evidence="1">
    <location>
        <begin position="260"/>
        <end position="280"/>
    </location>
</feature>
<feature type="transmembrane region" description="Helical" evidence="1">
    <location>
        <begin position="35"/>
        <end position="53"/>
    </location>
</feature>
<dbReference type="InterPro" id="IPR050879">
    <property type="entry name" value="Acyltransferase_3"/>
</dbReference>
<dbReference type="PANTHER" id="PTHR23028">
    <property type="entry name" value="ACETYLTRANSFERASE"/>
    <property type="match status" value="1"/>
</dbReference>
<dbReference type="Proteomes" id="UP001204621">
    <property type="component" value="Unassembled WGS sequence"/>
</dbReference>
<keyword evidence="1" id="KW-0472">Membrane</keyword>
<dbReference type="InterPro" id="IPR002656">
    <property type="entry name" value="Acyl_transf_3_dom"/>
</dbReference>
<comment type="caution">
    <text evidence="3">The sequence shown here is derived from an EMBL/GenBank/DDBJ whole genome shotgun (WGS) entry which is preliminary data.</text>
</comment>
<feature type="transmembrane region" description="Helical" evidence="1">
    <location>
        <begin position="116"/>
        <end position="135"/>
    </location>
</feature>
<feature type="transmembrane region" description="Helical" evidence="1">
    <location>
        <begin position="73"/>
        <end position="95"/>
    </location>
</feature>
<reference evidence="3 4" key="1">
    <citation type="submission" date="2022-08" db="EMBL/GenBank/DDBJ databases">
        <title>Reclassification of Massilia species as members of the genera Telluria, Duganella, Pseudoduganella, Mokoshia gen. nov. and Zemynaea gen. nov. using orthogonal and non-orthogonal genome-based approaches.</title>
        <authorList>
            <person name="Bowman J.P."/>
        </authorList>
    </citation>
    <scope>NUCLEOTIDE SEQUENCE [LARGE SCALE GENOMIC DNA]</scope>
    <source>
        <strain evidence="3 4">JCM 31606</strain>
    </source>
</reference>
<proteinExistence type="predicted"/>
<keyword evidence="1" id="KW-1133">Transmembrane helix</keyword>
<feature type="transmembrane region" description="Helical" evidence="1">
    <location>
        <begin position="326"/>
        <end position="345"/>
    </location>
</feature>
<feature type="domain" description="Acyltransferase 3" evidence="2">
    <location>
        <begin position="27"/>
        <end position="367"/>
    </location>
</feature>
<dbReference type="EMBL" id="JANUGU010000007">
    <property type="protein sequence ID" value="MCS0660070.1"/>
    <property type="molecule type" value="Genomic_DNA"/>
</dbReference>
<feature type="transmembrane region" description="Helical" evidence="1">
    <location>
        <begin position="286"/>
        <end position="305"/>
    </location>
</feature>
<dbReference type="GO" id="GO:0016746">
    <property type="term" value="F:acyltransferase activity"/>
    <property type="evidence" value="ECO:0007669"/>
    <property type="project" value="UniProtKB-KW"/>
</dbReference>
<dbReference type="Pfam" id="PF01757">
    <property type="entry name" value="Acyl_transf_3"/>
    <property type="match status" value="1"/>
</dbReference>